<evidence type="ECO:0000256" key="1">
    <source>
        <dbReference type="SAM" id="MobiDB-lite"/>
    </source>
</evidence>
<dbReference type="AlphaFoldDB" id="A0AAD6VD99"/>
<name>A0AAD6VD99_9AGAR</name>
<dbReference type="PANTHER" id="PTHR39147">
    <property type="entry name" value="PROTEIN SPT21"/>
    <property type="match status" value="1"/>
</dbReference>
<feature type="compositionally biased region" description="Polar residues" evidence="1">
    <location>
        <begin position="492"/>
        <end position="502"/>
    </location>
</feature>
<feature type="compositionally biased region" description="Low complexity" evidence="1">
    <location>
        <begin position="475"/>
        <end position="491"/>
    </location>
</feature>
<feature type="region of interest" description="Disordered" evidence="1">
    <location>
        <begin position="375"/>
        <end position="597"/>
    </location>
</feature>
<protein>
    <recommendedName>
        <fullName evidence="2">Ams2/SPT21 N-terminal domain-containing protein</fullName>
    </recommendedName>
</protein>
<organism evidence="3 4">
    <name type="scientific">Mycena pura</name>
    <dbReference type="NCBI Taxonomy" id="153505"/>
    <lineage>
        <taxon>Eukaryota</taxon>
        <taxon>Fungi</taxon>
        <taxon>Dikarya</taxon>
        <taxon>Basidiomycota</taxon>
        <taxon>Agaricomycotina</taxon>
        <taxon>Agaricomycetes</taxon>
        <taxon>Agaricomycetidae</taxon>
        <taxon>Agaricales</taxon>
        <taxon>Marasmiineae</taxon>
        <taxon>Mycenaceae</taxon>
        <taxon>Mycena</taxon>
    </lineage>
</organism>
<dbReference type="PANTHER" id="PTHR39147:SF1">
    <property type="entry name" value="PROTEIN SPT21"/>
    <property type="match status" value="1"/>
</dbReference>
<dbReference type="EMBL" id="JARJCW010000030">
    <property type="protein sequence ID" value="KAJ7209663.1"/>
    <property type="molecule type" value="Genomic_DNA"/>
</dbReference>
<feature type="compositionally biased region" description="Polar residues" evidence="1">
    <location>
        <begin position="178"/>
        <end position="202"/>
    </location>
</feature>
<feature type="compositionally biased region" description="Basic residues" evidence="1">
    <location>
        <begin position="203"/>
        <end position="216"/>
    </location>
</feature>
<evidence type="ECO:0000313" key="4">
    <source>
        <dbReference type="Proteomes" id="UP001219525"/>
    </source>
</evidence>
<feature type="compositionally biased region" description="Polar residues" evidence="1">
    <location>
        <begin position="662"/>
        <end position="675"/>
    </location>
</feature>
<proteinExistence type="predicted"/>
<keyword evidence="4" id="KW-1185">Reference proteome</keyword>
<feature type="region of interest" description="Disordered" evidence="1">
    <location>
        <begin position="331"/>
        <end position="357"/>
    </location>
</feature>
<feature type="region of interest" description="Disordered" evidence="1">
    <location>
        <begin position="176"/>
        <end position="255"/>
    </location>
</feature>
<feature type="compositionally biased region" description="Basic and acidic residues" evidence="1">
    <location>
        <begin position="429"/>
        <end position="440"/>
    </location>
</feature>
<dbReference type="InterPro" id="IPR042403">
    <property type="entry name" value="Spt21/Ams2"/>
</dbReference>
<reference evidence="3" key="1">
    <citation type="submission" date="2023-03" db="EMBL/GenBank/DDBJ databases">
        <title>Massive genome expansion in bonnet fungi (Mycena s.s.) driven by repeated elements and novel gene families across ecological guilds.</title>
        <authorList>
            <consortium name="Lawrence Berkeley National Laboratory"/>
            <person name="Harder C.B."/>
            <person name="Miyauchi S."/>
            <person name="Viragh M."/>
            <person name="Kuo A."/>
            <person name="Thoen E."/>
            <person name="Andreopoulos B."/>
            <person name="Lu D."/>
            <person name="Skrede I."/>
            <person name="Drula E."/>
            <person name="Henrissat B."/>
            <person name="Morin E."/>
            <person name="Kohler A."/>
            <person name="Barry K."/>
            <person name="LaButti K."/>
            <person name="Morin E."/>
            <person name="Salamov A."/>
            <person name="Lipzen A."/>
            <person name="Mereny Z."/>
            <person name="Hegedus B."/>
            <person name="Baldrian P."/>
            <person name="Stursova M."/>
            <person name="Weitz H."/>
            <person name="Taylor A."/>
            <person name="Grigoriev I.V."/>
            <person name="Nagy L.G."/>
            <person name="Martin F."/>
            <person name="Kauserud H."/>
        </authorList>
    </citation>
    <scope>NUCLEOTIDE SEQUENCE</scope>
    <source>
        <strain evidence="3">9144</strain>
    </source>
</reference>
<feature type="compositionally biased region" description="Polar residues" evidence="1">
    <location>
        <begin position="400"/>
        <end position="418"/>
    </location>
</feature>
<dbReference type="Proteomes" id="UP001219525">
    <property type="component" value="Unassembled WGS sequence"/>
</dbReference>
<feature type="compositionally biased region" description="Basic and acidic residues" evidence="1">
    <location>
        <begin position="379"/>
        <end position="388"/>
    </location>
</feature>
<evidence type="ECO:0000259" key="2">
    <source>
        <dbReference type="Pfam" id="PF25823"/>
    </source>
</evidence>
<dbReference type="Pfam" id="PF25823">
    <property type="entry name" value="Ams2-SPT21_N"/>
    <property type="match status" value="1"/>
</dbReference>
<dbReference type="InterPro" id="IPR057725">
    <property type="entry name" value="Ams2-SPT21_N"/>
</dbReference>
<sequence>MDSAKRPLRILYSLNGSPQYILARSPGPVPIEFIPSSAGAAASSSRSIVPPNPGYASASLKTCLNTICRSSPELIQDRTRDFSVYLLDPLETDCAPAQVKISHSLSQSSIPEAPEARVAVGLGLMSWGLMADESDAMSVTGTLKVSGTGQEMLELIFSLRETIPITKASLPDALRSWGRSSPSPIQTAIASSTQTDASSSNRNGKKPTRHPSRRTSRAAPLTASDKLLSEAVYIGPERQPIGRPPRQKRSDDDDIVVVDRPAAPDLPTLDSEPGKDTIVDFLAFIKAISPEMERNKVLSNVLGLMHGPDGTAVHPPAEFVDALSLFSNSQRISRSQSQPEGAALFNGQHRRKSSSADDEIVVLNKENVNPKVFRRRAERGKEDAKFSDSIEPSGIAPSLLTRSQSQPEPSRFAPSNQPLRRKRTLSEFMEEHESVLEKQKTQKRGQYYRQPERSLADFPSESASTTNHSPARLRSMSVTSSPGPSVVTPATGTSKPVISVSSPPRPQRKKYVVPAWARTATATQPRLSDRVVQKVQQKEQEEENKRTQVERKKTEARRKVDRGALKEGGKRRGPPSTAAAKRKDILPSRTDSVASVPSLPAPVAASSEFPVFSGIAAETSRSHYSAPPPESPPRQDSQKNIIPCTPPRKRANTIATPGGPSSLFTPASASASWQASGVLEAGRSSMSPSCRKAPRQDTDPPFEDDLLSQELDSAFNELDLPPSSLPMASDDNDTTKHVHDYESDDSEDADVPPKEHWIGLPPSSPPLPSSPYTSHGSLVDDDVDELRLATSEADMGPELETINYPDTELTDYSAEELSNLFTVDDLSRLLSVPADSNDTASLLDQFTNRNLELSSDDSAMMDWGLDATNPDFDLTEFWESVRPLVGDSSSNLSDMNGQPNDGELGGIDHAKLAGDVHALFSGCLV</sequence>
<feature type="compositionally biased region" description="Basic and acidic residues" evidence="1">
    <location>
        <begin position="527"/>
        <end position="570"/>
    </location>
</feature>
<feature type="domain" description="Ams2/SPT21 N-terminal" evidence="2">
    <location>
        <begin position="59"/>
        <end position="107"/>
    </location>
</feature>
<feature type="region of interest" description="Disordered" evidence="1">
    <location>
        <begin position="620"/>
        <end position="774"/>
    </location>
</feature>
<comment type="caution">
    <text evidence="3">The sequence shown here is derived from an EMBL/GenBank/DDBJ whole genome shotgun (WGS) entry which is preliminary data.</text>
</comment>
<evidence type="ECO:0000313" key="3">
    <source>
        <dbReference type="EMBL" id="KAJ7209663.1"/>
    </source>
</evidence>
<accession>A0AAD6VD99</accession>
<gene>
    <name evidence="3" type="ORF">GGX14DRAFT_499075</name>
</gene>